<comment type="function">
    <text evidence="8">Transcriptional activator that specifically binds 5'-GATA-3' or 5'-GAT-3' motifs within gene promoters.</text>
</comment>
<feature type="compositionally biased region" description="Acidic residues" evidence="10">
    <location>
        <begin position="37"/>
        <end position="47"/>
    </location>
</feature>
<evidence type="ECO:0000256" key="7">
    <source>
        <dbReference type="ARBA" id="ARBA00023242"/>
    </source>
</evidence>
<dbReference type="InterPro" id="IPR000679">
    <property type="entry name" value="Znf_GATA"/>
</dbReference>
<dbReference type="EMBL" id="AK361411">
    <property type="protein sequence ID" value="BAJ92617.1"/>
    <property type="molecule type" value="mRNA"/>
</dbReference>
<keyword evidence="5" id="KW-0862">Zinc</keyword>
<evidence type="ECO:0000256" key="1">
    <source>
        <dbReference type="ARBA" id="ARBA00004123"/>
    </source>
</evidence>
<keyword evidence="4 9" id="KW-0863">Zinc-finger</keyword>
<dbReference type="OrthoDB" id="2162994at2759"/>
<keyword evidence="7 8" id="KW-0539">Nucleus</keyword>
<dbReference type="SMART" id="SM00401">
    <property type="entry name" value="ZnF_GATA"/>
    <property type="match status" value="1"/>
</dbReference>
<dbReference type="AlphaFoldDB" id="F2DBZ6"/>
<dbReference type="GO" id="GO:0045893">
    <property type="term" value="P:positive regulation of DNA-templated transcription"/>
    <property type="evidence" value="ECO:0007669"/>
    <property type="project" value="InterPro"/>
</dbReference>
<evidence type="ECO:0000256" key="10">
    <source>
        <dbReference type="SAM" id="MobiDB-lite"/>
    </source>
</evidence>
<accession>F2DBZ6</accession>
<keyword evidence="8" id="KW-0804">Transcription</keyword>
<comment type="subcellular location">
    <subcellularLocation>
        <location evidence="1 8">Nucleus</location>
    </subcellularLocation>
</comment>
<feature type="compositionally biased region" description="Low complexity" evidence="10">
    <location>
        <begin position="48"/>
        <end position="68"/>
    </location>
</feature>
<dbReference type="InterPro" id="IPR016679">
    <property type="entry name" value="TF_GATA_pln"/>
</dbReference>
<evidence type="ECO:0000256" key="4">
    <source>
        <dbReference type="ARBA" id="ARBA00022771"/>
    </source>
</evidence>
<keyword evidence="3" id="KW-0479">Metal-binding</keyword>
<dbReference type="GeneID" id="123446924"/>
<reference evidence="14" key="3">
    <citation type="submission" date="2020-10" db="EMBL/GenBank/DDBJ databases">
        <authorList>
            <person name="Scholz U."/>
            <person name="Mascher M."/>
            <person name="Fiebig A."/>
        </authorList>
    </citation>
    <scope>NUCLEOTIDE SEQUENCE [LARGE SCALE GENOMIC DNA]</scope>
    <source>
        <strain evidence="14">cv. Morex</strain>
    </source>
</reference>
<dbReference type="Pfam" id="PF00320">
    <property type="entry name" value="GATA"/>
    <property type="match status" value="1"/>
</dbReference>
<evidence type="ECO:0000313" key="15">
    <source>
        <dbReference type="Proteomes" id="UP000011116"/>
    </source>
</evidence>
<dbReference type="SMR" id="F2DBZ6"/>
<dbReference type="GO" id="GO:0005634">
    <property type="term" value="C:nucleus"/>
    <property type="evidence" value="ECO:0000318"/>
    <property type="project" value="GO_Central"/>
</dbReference>
<evidence type="ECO:0000256" key="5">
    <source>
        <dbReference type="ARBA" id="ARBA00022833"/>
    </source>
</evidence>
<dbReference type="ExpressionAtlas" id="F2DBZ6">
    <property type="expression patterns" value="baseline and differential"/>
</dbReference>
<evidence type="ECO:0000256" key="2">
    <source>
        <dbReference type="ARBA" id="ARBA00005694"/>
    </source>
</evidence>
<dbReference type="PANTHER" id="PTHR45658:SF18">
    <property type="entry name" value="PROTEIN GAT2"/>
    <property type="match status" value="1"/>
</dbReference>
<dbReference type="PROSITE" id="PS00344">
    <property type="entry name" value="GATA_ZN_FINGER_1"/>
    <property type="match status" value="1"/>
</dbReference>
<dbReference type="PIRSF" id="PIRSF016992">
    <property type="entry name" value="TF_GATA_plant"/>
    <property type="match status" value="1"/>
</dbReference>
<dbReference type="PANTHER" id="PTHR45658">
    <property type="entry name" value="GATA TRANSCRIPTION FACTOR"/>
    <property type="match status" value="1"/>
</dbReference>
<protein>
    <recommendedName>
        <fullName evidence="8">GATA transcription factor</fullName>
    </recommendedName>
</protein>
<dbReference type="Gramene" id="HORVU.MOREX.r3.1HG0076900.1">
    <property type="protein sequence ID" value="HORVU.MOREX.r3.1HG0076900.1"/>
    <property type="gene ID" value="HORVU.MOREX.r3.1HG0076900"/>
</dbReference>
<dbReference type="FunFam" id="3.30.50.10:FF:000018">
    <property type="entry name" value="GATA transcription factor"/>
    <property type="match status" value="1"/>
</dbReference>
<evidence type="ECO:0000313" key="13">
    <source>
        <dbReference type="EMBL" id="BAK07962.1"/>
    </source>
</evidence>
<dbReference type="Proteomes" id="UP000011116">
    <property type="component" value="Chromosome 1H"/>
</dbReference>
<feature type="compositionally biased region" description="Low complexity" evidence="10">
    <location>
        <begin position="318"/>
        <end position="335"/>
    </location>
</feature>
<feature type="domain" description="GATA-type" evidence="11">
    <location>
        <begin position="244"/>
        <end position="280"/>
    </location>
</feature>
<dbReference type="GO" id="GO:0006357">
    <property type="term" value="P:regulation of transcription by RNA polymerase II"/>
    <property type="evidence" value="ECO:0000318"/>
    <property type="project" value="GO_Central"/>
</dbReference>
<dbReference type="eggNOG" id="KOG1601">
    <property type="taxonomic scope" value="Eukaryota"/>
</dbReference>
<keyword evidence="6 8" id="KW-0010">Activator</keyword>
<dbReference type="EMBL" id="AK376768">
    <property type="protein sequence ID" value="BAK07962.1"/>
    <property type="molecule type" value="mRNA"/>
</dbReference>
<reference evidence="15" key="2">
    <citation type="journal article" date="2012" name="Nature">
        <title>A physical, genetic and functional sequence assembly of the barley genome.</title>
        <authorList>
            <consortium name="The International Barley Genome Sequencing Consortium"/>
            <person name="Mayer K.F."/>
            <person name="Waugh R."/>
            <person name="Brown J.W."/>
            <person name="Schulman A."/>
            <person name="Langridge P."/>
            <person name="Platzer M."/>
            <person name="Fincher G.B."/>
            <person name="Muehlbauer G.J."/>
            <person name="Sato K."/>
            <person name="Close T.J."/>
            <person name="Wise R.P."/>
            <person name="Stein N."/>
        </authorList>
    </citation>
    <scope>NUCLEOTIDE SEQUENCE [LARGE SCALE GENOMIC DNA]</scope>
    <source>
        <strain evidence="15">cv. Morex</strain>
    </source>
</reference>
<dbReference type="RefSeq" id="XP_044979409.1">
    <property type="nucleotide sequence ID" value="XM_045123474.1"/>
</dbReference>
<feature type="region of interest" description="Disordered" evidence="10">
    <location>
        <begin position="215"/>
        <end position="236"/>
    </location>
</feature>
<evidence type="ECO:0000256" key="6">
    <source>
        <dbReference type="ARBA" id="ARBA00023159"/>
    </source>
</evidence>
<reference evidence="12" key="1">
    <citation type="journal article" date="2011" name="Plant Physiol.">
        <title>Comprehensive sequence analysis of 24,783 barley full-length cDNAs derived from 12 clone libraries.</title>
        <authorList>
            <person name="Matsumoto T."/>
            <person name="Tanaka T."/>
            <person name="Sakai H."/>
            <person name="Amano N."/>
            <person name="Kanamori H."/>
            <person name="Kurita K."/>
            <person name="Kikuta A."/>
            <person name="Kamiya K."/>
            <person name="Yamamoto M."/>
            <person name="Ikawa H."/>
            <person name="Fujii N."/>
            <person name="Hori K."/>
            <person name="Itoh T."/>
            <person name="Sato K."/>
        </authorList>
    </citation>
    <scope>NUCLEOTIDE SEQUENCE</scope>
    <source>
        <tissue evidence="13">Flower</tissue>
        <tissue evidence="12">Shoot</tissue>
    </source>
</reference>
<dbReference type="GO" id="GO:0030154">
    <property type="term" value="P:cell differentiation"/>
    <property type="evidence" value="ECO:0000318"/>
    <property type="project" value="GO_Central"/>
</dbReference>
<comment type="similarity">
    <text evidence="2 8">Belongs to the type IV zinc-finger family. Class A subfamily.</text>
</comment>
<keyword evidence="8" id="KW-0805">Transcription regulation</keyword>
<dbReference type="CDD" id="cd00202">
    <property type="entry name" value="ZnF_GATA"/>
    <property type="match status" value="1"/>
</dbReference>
<reference evidence="14" key="4">
    <citation type="submission" date="2022-01" db="UniProtKB">
        <authorList>
            <consortium name="EnsemblPlants"/>
        </authorList>
    </citation>
    <scope>IDENTIFICATION</scope>
    <source>
        <strain evidence="14">subsp. vulgare</strain>
    </source>
</reference>
<dbReference type="SUPFAM" id="SSF57716">
    <property type="entry name" value="Glucocorticoid receptor-like (DNA-binding domain)"/>
    <property type="match status" value="1"/>
</dbReference>
<dbReference type="EnsemblPlants" id="HORVU.MOREX.r3.1HG0076900.1">
    <property type="protein sequence ID" value="HORVU.MOREX.r3.1HG0076900.1"/>
    <property type="gene ID" value="HORVU.MOREX.r3.1HG0076900"/>
</dbReference>
<feature type="region of interest" description="Disordered" evidence="10">
    <location>
        <begin position="313"/>
        <end position="338"/>
    </location>
</feature>
<dbReference type="Gramene" id="HORVU.MOREX.r2.1HG0062350.1">
    <property type="protein sequence ID" value="HORVU.MOREX.r2.1HG0062350.1"/>
    <property type="gene ID" value="HORVU.MOREX.r2.1HG0062350"/>
</dbReference>
<dbReference type="KEGG" id="hvg:123446924"/>
<evidence type="ECO:0000256" key="8">
    <source>
        <dbReference type="PIRNR" id="PIRNR016992"/>
    </source>
</evidence>
<dbReference type="PROSITE" id="PS50114">
    <property type="entry name" value="GATA_ZN_FINGER_2"/>
    <property type="match status" value="1"/>
</dbReference>
<evidence type="ECO:0000313" key="12">
    <source>
        <dbReference type="EMBL" id="BAJ92617.1"/>
    </source>
</evidence>
<keyword evidence="8" id="KW-0238">DNA-binding</keyword>
<evidence type="ECO:0000313" key="14">
    <source>
        <dbReference type="EnsemblPlants" id="HORVU.MOREX.r3.1HG0076900.1"/>
    </source>
</evidence>
<dbReference type="GO" id="GO:0008270">
    <property type="term" value="F:zinc ion binding"/>
    <property type="evidence" value="ECO:0007669"/>
    <property type="project" value="UniProtKB-KW"/>
</dbReference>
<gene>
    <name evidence="14" type="primary">LOC123446924</name>
</gene>
<keyword evidence="15" id="KW-1185">Reference proteome</keyword>
<name>F2DBZ6_HORVV</name>
<evidence type="ECO:0000259" key="11">
    <source>
        <dbReference type="PROSITE" id="PS50114"/>
    </source>
</evidence>
<feature type="region of interest" description="Disordered" evidence="10">
    <location>
        <begin position="37"/>
        <end position="68"/>
    </location>
</feature>
<evidence type="ECO:0000256" key="9">
    <source>
        <dbReference type="PROSITE-ProRule" id="PRU00094"/>
    </source>
</evidence>
<dbReference type="PaxDb" id="4513-MLOC_75188.1"/>
<organism evidence="12">
    <name type="scientific">Hordeum vulgare subsp. vulgare</name>
    <name type="common">Domesticated barley</name>
    <dbReference type="NCBI Taxonomy" id="112509"/>
    <lineage>
        <taxon>Eukaryota</taxon>
        <taxon>Viridiplantae</taxon>
        <taxon>Streptophyta</taxon>
        <taxon>Embryophyta</taxon>
        <taxon>Tracheophyta</taxon>
        <taxon>Spermatophyta</taxon>
        <taxon>Magnoliopsida</taxon>
        <taxon>Liliopsida</taxon>
        <taxon>Poales</taxon>
        <taxon>Poaceae</taxon>
        <taxon>BOP clade</taxon>
        <taxon>Pooideae</taxon>
        <taxon>Triticodae</taxon>
        <taxon>Triticeae</taxon>
        <taxon>Hordeinae</taxon>
        <taxon>Hordeum</taxon>
    </lineage>
</organism>
<dbReference type="InterPro" id="IPR013088">
    <property type="entry name" value="Znf_NHR/GATA"/>
</dbReference>
<dbReference type="GO" id="GO:0000976">
    <property type="term" value="F:transcription cis-regulatory region binding"/>
    <property type="evidence" value="ECO:0000318"/>
    <property type="project" value="GO_Central"/>
</dbReference>
<evidence type="ECO:0000256" key="3">
    <source>
        <dbReference type="ARBA" id="ARBA00022723"/>
    </source>
</evidence>
<sequence length="377" mass="39260">MEVAAAECAGGGLREVKKEAAAAGDVFLVDDLLDLPCDDDGEEEDEAAGFADGADCSAGGAGNASADSSTVTAVDSCSNSLSGGLADGDFSGGLCEPYDQLAELEWLSNYMGDDNFPTEDLRKLQLISGIPSASSQTAPKAAAPVQPCGGGGVALWRSEAQAGQVAVPGKARSKRSRVAPCNWSSRLLVLPPAPASPPSPASAVISPSESGTAFPLFPNKKPAKSSKKKEAPAAPAMTAAEAAAAEGRRCLHCETDKTPQWRTGPLGPKTLCNACGVRYKSGRLVPEYRPAASPTFVPSKHSNSHRKVVELRRQKDAPPTQHQLLHQQPQQHQLGQGLGFHVPSPLLFDGPAAPHLGGGAEEFLIRNRIGPDHRQLI</sequence>
<dbReference type="InterPro" id="IPR051140">
    <property type="entry name" value="GATA_TF"/>
</dbReference>
<proteinExistence type="evidence at transcript level"/>
<dbReference type="Gene3D" id="3.30.50.10">
    <property type="entry name" value="Erythroid Transcription Factor GATA-1, subunit A"/>
    <property type="match status" value="1"/>
</dbReference>